<keyword evidence="1" id="KW-0732">Signal</keyword>
<feature type="chain" id="PRO_5003635136" description="3-keto-disaccharide hydrolase domain-containing protein" evidence="1">
    <location>
        <begin position="23"/>
        <end position="270"/>
    </location>
</feature>
<feature type="signal peptide" evidence="1">
    <location>
        <begin position="1"/>
        <end position="22"/>
    </location>
</feature>
<dbReference type="OrthoDB" id="9800869at2"/>
<evidence type="ECO:0008006" key="4">
    <source>
        <dbReference type="Google" id="ProtNLM"/>
    </source>
</evidence>
<name>I0WD79_9FLAO</name>
<protein>
    <recommendedName>
        <fullName evidence="4">3-keto-disaccharide hydrolase domain-containing protein</fullName>
    </recommendedName>
</protein>
<dbReference type="eggNOG" id="COG2885">
    <property type="taxonomic scope" value="Bacteria"/>
</dbReference>
<evidence type="ECO:0000256" key="1">
    <source>
        <dbReference type="SAM" id="SignalP"/>
    </source>
</evidence>
<dbReference type="STRING" id="946077.W5A_08924"/>
<organism evidence="2 3">
    <name type="scientific">Imtechella halotolerans K1</name>
    <dbReference type="NCBI Taxonomy" id="946077"/>
    <lineage>
        <taxon>Bacteria</taxon>
        <taxon>Pseudomonadati</taxon>
        <taxon>Bacteroidota</taxon>
        <taxon>Flavobacteriia</taxon>
        <taxon>Flavobacteriales</taxon>
        <taxon>Flavobacteriaceae</taxon>
        <taxon>Imtechella</taxon>
    </lineage>
</organism>
<proteinExistence type="predicted"/>
<dbReference type="EMBL" id="AJJU01000011">
    <property type="protein sequence ID" value="EID74345.1"/>
    <property type="molecule type" value="Genomic_DNA"/>
</dbReference>
<dbReference type="RefSeq" id="WP_008239663.1">
    <property type="nucleotide sequence ID" value="NZ_AJJU01000011.1"/>
</dbReference>
<dbReference type="AlphaFoldDB" id="I0WD79"/>
<sequence length="270" mass="30610">MNKKLVVIVLGLVILFPMVAQAQLWKKVKEKVERKAEEKVDEVLNGKSSKSENDMETPQGVLAVDEPFTFASGSEVLFEDKFSSELLGKMPQHWKTNGSGSVVEIPGMEGKWLKMESNATYKLKELFEIPQNATIEFDLVTRTDKPSDLGELLFGFSKDNSSRNWISDAYNNNSITTTNLHFWNKTVGSSSSDTRTNNHLDFPLNNFGNATLRISIEVEGEMMRVYVNKSKVLDAEMFEKDRIKYFFISSPLNMKHGAQLFMGNFKIAKK</sequence>
<gene>
    <name evidence="2" type="ORF">W5A_08924</name>
</gene>
<keyword evidence="3" id="KW-1185">Reference proteome</keyword>
<evidence type="ECO:0000313" key="2">
    <source>
        <dbReference type="EMBL" id="EID74345.1"/>
    </source>
</evidence>
<accession>I0WD79</accession>
<dbReference type="Proteomes" id="UP000005938">
    <property type="component" value="Unassembled WGS sequence"/>
</dbReference>
<evidence type="ECO:0000313" key="3">
    <source>
        <dbReference type="Proteomes" id="UP000005938"/>
    </source>
</evidence>
<comment type="caution">
    <text evidence="2">The sequence shown here is derived from an EMBL/GenBank/DDBJ whole genome shotgun (WGS) entry which is preliminary data.</text>
</comment>
<reference evidence="2 3" key="1">
    <citation type="journal article" date="2012" name="J. Bacteriol.">
        <title>Genome Sequence of the Halotolerant Bacterium Imtechella halotolerans K1T.</title>
        <authorList>
            <person name="Kumar S."/>
            <person name="Vikram S."/>
            <person name="Subramanian S."/>
            <person name="Raghava G.P."/>
            <person name="Pinnaka A.K."/>
        </authorList>
    </citation>
    <scope>NUCLEOTIDE SEQUENCE [LARGE SCALE GENOMIC DNA]</scope>
    <source>
        <strain evidence="2 3">K1</strain>
    </source>
</reference>